<keyword evidence="6" id="KW-1185">Reference proteome</keyword>
<evidence type="ECO:0000259" key="4">
    <source>
        <dbReference type="PROSITE" id="PS50977"/>
    </source>
</evidence>
<accession>A0A7W4K7K8</accession>
<dbReference type="AlphaFoldDB" id="A0A7W4K7K8"/>
<dbReference type="Gene3D" id="1.10.10.60">
    <property type="entry name" value="Homeodomain-like"/>
    <property type="match status" value="1"/>
</dbReference>
<gene>
    <name evidence="5" type="ORF">HLH28_09300</name>
</gene>
<dbReference type="InterPro" id="IPR001647">
    <property type="entry name" value="HTH_TetR"/>
</dbReference>
<keyword evidence="1 2" id="KW-0238">DNA-binding</keyword>
<evidence type="ECO:0000313" key="6">
    <source>
        <dbReference type="Proteomes" id="UP000578030"/>
    </source>
</evidence>
<dbReference type="SUPFAM" id="SSF48498">
    <property type="entry name" value="Tetracyclin repressor-like, C-terminal domain"/>
    <property type="match status" value="1"/>
</dbReference>
<dbReference type="InterPro" id="IPR050109">
    <property type="entry name" value="HTH-type_TetR-like_transc_reg"/>
</dbReference>
<dbReference type="GO" id="GO:0003677">
    <property type="term" value="F:DNA binding"/>
    <property type="evidence" value="ECO:0007669"/>
    <property type="project" value="UniProtKB-UniRule"/>
</dbReference>
<dbReference type="PROSITE" id="PS50977">
    <property type="entry name" value="HTH_TETR_2"/>
    <property type="match status" value="1"/>
</dbReference>
<dbReference type="PANTHER" id="PTHR30328:SF54">
    <property type="entry name" value="HTH-TYPE TRANSCRIPTIONAL REPRESSOR SCO4008"/>
    <property type="match status" value="1"/>
</dbReference>
<dbReference type="Pfam" id="PF00440">
    <property type="entry name" value="TetR_N"/>
    <property type="match status" value="1"/>
</dbReference>
<evidence type="ECO:0000256" key="1">
    <source>
        <dbReference type="ARBA" id="ARBA00023125"/>
    </source>
</evidence>
<protein>
    <submittedName>
        <fullName evidence="5">TetR family transcriptional regulator</fullName>
    </submittedName>
</protein>
<comment type="caution">
    <text evidence="5">The sequence shown here is derived from an EMBL/GenBank/DDBJ whole genome shotgun (WGS) entry which is preliminary data.</text>
</comment>
<dbReference type="InterPro" id="IPR009057">
    <property type="entry name" value="Homeodomain-like_sf"/>
</dbReference>
<evidence type="ECO:0000313" key="5">
    <source>
        <dbReference type="EMBL" id="MBB2201768.1"/>
    </source>
</evidence>
<dbReference type="EMBL" id="JABEQM010000006">
    <property type="protein sequence ID" value="MBB2201768.1"/>
    <property type="molecule type" value="Genomic_DNA"/>
</dbReference>
<dbReference type="InterPro" id="IPR036271">
    <property type="entry name" value="Tet_transcr_reg_TetR-rel_C_sf"/>
</dbReference>
<feature type="region of interest" description="Disordered" evidence="3">
    <location>
        <begin position="1"/>
        <end position="28"/>
    </location>
</feature>
<feature type="DNA-binding region" description="H-T-H motif" evidence="2">
    <location>
        <begin position="50"/>
        <end position="69"/>
    </location>
</feature>
<name>A0A7W4K7K8_9PROT</name>
<feature type="compositionally biased region" description="Polar residues" evidence="3">
    <location>
        <begin position="1"/>
        <end position="16"/>
    </location>
</feature>
<dbReference type="RefSeq" id="WP_182958046.1">
    <property type="nucleotide sequence ID" value="NZ_JABEQM010000006.1"/>
</dbReference>
<dbReference type="Proteomes" id="UP000578030">
    <property type="component" value="Unassembled WGS sequence"/>
</dbReference>
<sequence>MSNARLLPIQSTSPLPSQDKPAGAPRRASMQQIFRAAEHLFGRDGYKGTSMAAIAAAAGLPKANIHYYFGTKEDLYRAVLENILVDWLDDATLWIREDLTPREGLEGYIRAKIAFSRDRPDASRIFAHEVLQGAPHINLFLGTSLRIHVQNLDKVFTAWQRAGLMRPVPSTHLMFCIWSMTQTYADMNAQIVAVLGKATMEIQDYEDAATTITSLVLSGCIPAKN</sequence>
<dbReference type="SUPFAM" id="SSF46689">
    <property type="entry name" value="Homeodomain-like"/>
    <property type="match status" value="1"/>
</dbReference>
<proteinExistence type="predicted"/>
<feature type="domain" description="HTH tetR-type" evidence="4">
    <location>
        <begin position="27"/>
        <end position="87"/>
    </location>
</feature>
<dbReference type="GO" id="GO:0045892">
    <property type="term" value="P:negative regulation of DNA-templated transcription"/>
    <property type="evidence" value="ECO:0007669"/>
    <property type="project" value="InterPro"/>
</dbReference>
<dbReference type="Gene3D" id="1.10.357.10">
    <property type="entry name" value="Tetracycline Repressor, domain 2"/>
    <property type="match status" value="1"/>
</dbReference>
<evidence type="ECO:0000256" key="3">
    <source>
        <dbReference type="SAM" id="MobiDB-lite"/>
    </source>
</evidence>
<dbReference type="PANTHER" id="PTHR30328">
    <property type="entry name" value="TRANSCRIPTIONAL REPRESSOR"/>
    <property type="match status" value="1"/>
</dbReference>
<organism evidence="5 6">
    <name type="scientific">Gluconacetobacter tumulisoli</name>
    <dbReference type="NCBI Taxonomy" id="1286189"/>
    <lineage>
        <taxon>Bacteria</taxon>
        <taxon>Pseudomonadati</taxon>
        <taxon>Pseudomonadota</taxon>
        <taxon>Alphaproteobacteria</taxon>
        <taxon>Acetobacterales</taxon>
        <taxon>Acetobacteraceae</taxon>
        <taxon>Gluconacetobacter</taxon>
    </lineage>
</organism>
<dbReference type="PRINTS" id="PR00455">
    <property type="entry name" value="HTHTETR"/>
</dbReference>
<evidence type="ECO:0000256" key="2">
    <source>
        <dbReference type="PROSITE-ProRule" id="PRU00335"/>
    </source>
</evidence>
<dbReference type="InterPro" id="IPR013573">
    <property type="entry name" value="Tscrpt_reg_YcdC_C"/>
</dbReference>
<reference evidence="5 6" key="1">
    <citation type="submission" date="2020-04" db="EMBL/GenBank/DDBJ databases">
        <title>Description of novel Gluconacetobacter.</title>
        <authorList>
            <person name="Sombolestani A."/>
        </authorList>
    </citation>
    <scope>NUCLEOTIDE SEQUENCE [LARGE SCALE GENOMIC DNA]</scope>
    <source>
        <strain evidence="5 6">LMG 27802</strain>
    </source>
</reference>
<dbReference type="Pfam" id="PF08362">
    <property type="entry name" value="TetR_C_3"/>
    <property type="match status" value="1"/>
</dbReference>